<feature type="region of interest" description="Disordered" evidence="1">
    <location>
        <begin position="186"/>
        <end position="206"/>
    </location>
</feature>
<dbReference type="SMART" id="SM00324">
    <property type="entry name" value="RhoGAP"/>
    <property type="match status" value="1"/>
</dbReference>
<feature type="compositionally biased region" description="Low complexity" evidence="1">
    <location>
        <begin position="297"/>
        <end position="321"/>
    </location>
</feature>
<reference evidence="4" key="2">
    <citation type="submission" date="2023-11" db="UniProtKB">
        <authorList>
            <consortium name="WormBaseParasite"/>
        </authorList>
    </citation>
    <scope>IDENTIFICATION</scope>
</reference>
<feature type="region of interest" description="Disordered" evidence="1">
    <location>
        <begin position="84"/>
        <end position="104"/>
    </location>
</feature>
<feature type="domain" description="Rho-GAP" evidence="2">
    <location>
        <begin position="346"/>
        <end position="574"/>
    </location>
</feature>
<keyword evidence="3" id="KW-1185">Reference proteome</keyword>
<evidence type="ECO:0000256" key="1">
    <source>
        <dbReference type="SAM" id="MobiDB-lite"/>
    </source>
</evidence>
<evidence type="ECO:0000313" key="3">
    <source>
        <dbReference type="Proteomes" id="UP000050792"/>
    </source>
</evidence>
<evidence type="ECO:0000259" key="2">
    <source>
        <dbReference type="SMART" id="SM00324"/>
    </source>
</evidence>
<feature type="region of interest" description="Disordered" evidence="1">
    <location>
        <begin position="1"/>
        <end position="22"/>
    </location>
</feature>
<accession>A0AA85FX63</accession>
<feature type="compositionally biased region" description="Polar residues" evidence="1">
    <location>
        <begin position="7"/>
        <end position="22"/>
    </location>
</feature>
<feature type="region of interest" description="Disordered" evidence="1">
    <location>
        <begin position="625"/>
        <end position="646"/>
    </location>
</feature>
<feature type="compositionally biased region" description="Basic and acidic residues" evidence="1">
    <location>
        <begin position="86"/>
        <end position="100"/>
    </location>
</feature>
<sequence length="738" mass="83749">MTLYSEFVQSPQTGAMSKQSPKLFKQQRQQQSHITFNHSKHHKDKLDDTDSGFLSRATSIEKLSNNSVHDTISTVFSIESLQSSVNEHDTDKRQQSERRSSSGQKLAKLLNVFTPCRNRIARRSRSFGDINKTLKSNHKFNWKFNTCSSQLKVVIPTNAPLVTSRTTLSISRKHDDILNESIRYDNNNNNNINNNNNNSNSNNGSPSSSIFFNSNCSYSTQLDIFIAEPNQDLYEFRKRYPSQFLALVTNYLGFLVFTSDELDQIREILTKDAKQLQNIMLIPSATSSTIVKTDLATNKSEVNDNNNSNTSNNTNESSSKTQYTPRKMLSRLREQKQNASKENEINHWYTVVNAILRFMLRNENYKHRFIFRRPGNQSNVNNLEKLLFHQPGLSSTSFTSSSMITSNNTSSSSSLSFPISSNSLEKSNSNRQYENQFTTEMNNIDRILHEHDPSVIACLLARILRRQGIGLIPNPLRRLFIQLISSIKQNEIYQRRAIRLLFLLCPIRLVQQIMKPLFELMAKVANEPECEVDETSLAVLFSPIFFLDRSTTTPISLANPLPIHVLDLCVRLARDELKTNLSVTRLFQIPSLFLHDCTRNLILHQTSDSPALCCSLKYCVTMTPSPRSQGKKPNESLIKSDTSTMSTKSNNPIVNLTAAFLAKRPRAHSPVIGNSKDCVTPLVKNTLHGPTLDFRIRRTPTHTVLRNQSVNMIRSPVSAICGHSNGKSSKSENQMIYL</sequence>
<name>A0AA85FX63_9TREM</name>
<dbReference type="Gene3D" id="1.10.555.10">
    <property type="entry name" value="Rho GTPase activation protein"/>
    <property type="match status" value="1"/>
</dbReference>
<dbReference type="AlphaFoldDB" id="A0AA85FX63"/>
<organism evidence="3 4">
    <name type="scientific">Schistosoma rodhaini</name>
    <dbReference type="NCBI Taxonomy" id="6188"/>
    <lineage>
        <taxon>Eukaryota</taxon>
        <taxon>Metazoa</taxon>
        <taxon>Spiralia</taxon>
        <taxon>Lophotrochozoa</taxon>
        <taxon>Platyhelminthes</taxon>
        <taxon>Trematoda</taxon>
        <taxon>Digenea</taxon>
        <taxon>Strigeidida</taxon>
        <taxon>Schistosomatoidea</taxon>
        <taxon>Schistosomatidae</taxon>
        <taxon>Schistosoma</taxon>
    </lineage>
</organism>
<dbReference type="GO" id="GO:0007165">
    <property type="term" value="P:signal transduction"/>
    <property type="evidence" value="ECO:0007669"/>
    <property type="project" value="InterPro"/>
</dbReference>
<dbReference type="SUPFAM" id="SSF48350">
    <property type="entry name" value="GTPase activation domain, GAP"/>
    <property type="match status" value="1"/>
</dbReference>
<feature type="compositionally biased region" description="Polar residues" evidence="1">
    <location>
        <begin position="637"/>
        <end position="646"/>
    </location>
</feature>
<dbReference type="Proteomes" id="UP000050792">
    <property type="component" value="Unassembled WGS sequence"/>
</dbReference>
<dbReference type="InterPro" id="IPR000198">
    <property type="entry name" value="RhoGAP_dom"/>
</dbReference>
<evidence type="ECO:0000313" key="4">
    <source>
        <dbReference type="WBParaSite" id="SRDH1_64380.1"/>
    </source>
</evidence>
<feature type="region of interest" description="Disordered" evidence="1">
    <location>
        <begin position="296"/>
        <end position="325"/>
    </location>
</feature>
<reference evidence="3" key="1">
    <citation type="submission" date="2022-06" db="EMBL/GenBank/DDBJ databases">
        <authorList>
            <person name="Berger JAMES D."/>
            <person name="Berger JAMES D."/>
        </authorList>
    </citation>
    <scope>NUCLEOTIDE SEQUENCE [LARGE SCALE GENOMIC DNA]</scope>
</reference>
<dbReference type="InterPro" id="IPR008936">
    <property type="entry name" value="Rho_GTPase_activation_prot"/>
</dbReference>
<proteinExistence type="predicted"/>
<protein>
    <recommendedName>
        <fullName evidence="2">Rho-GAP domain-containing protein</fullName>
    </recommendedName>
</protein>
<dbReference type="WBParaSite" id="SRDH1_64380.1">
    <property type="protein sequence ID" value="SRDH1_64380.1"/>
    <property type="gene ID" value="SRDH1_64380"/>
</dbReference>